<dbReference type="GO" id="GO:0003872">
    <property type="term" value="F:6-phosphofructokinase activity"/>
    <property type="evidence" value="ECO:0007669"/>
    <property type="project" value="UniProtKB-UniRule"/>
</dbReference>
<evidence type="ECO:0000256" key="5">
    <source>
        <dbReference type="ARBA" id="ARBA00022533"/>
    </source>
</evidence>
<feature type="binding site" evidence="14">
    <location>
        <position position="107"/>
    </location>
    <ligand>
        <name>Mg(2+)</name>
        <dbReference type="ChEBI" id="CHEBI:18420"/>
        <note>catalytic</note>
    </ligand>
</feature>
<proteinExistence type="inferred from homology"/>
<dbReference type="FunFam" id="3.40.50.460:FF:000002">
    <property type="entry name" value="ATP-dependent 6-phosphofructokinase"/>
    <property type="match status" value="1"/>
</dbReference>
<sequence>MTKQFRKIGILTSGGDAPGMNACVRAVTRYAIKCGIEVYGIYEGYKGLIEGNIKKFAPHDVANIIEKGGTILYSARCPEFKEEPGILKAVGVCREFGIDGIVAIGGDGTFRGASDLCRYGISCIGIPGSIDNDITCTDNSIGFDTAMNTVVEAVDRLRDTCESHARCNVVEVMGRNAGYIALETGIAVGATAVVIKEDLNYSEEELLNKIHEGRKAGKRNFIVIVAEGVENYSEKLAKTIQEKTGVETKFARLAHIVRGGSPSLADRLLAARMGVAAVDMLMEGMENVFVCERDGKMVPADIQEAIVMDRMYKSTFTPSVKYPEEALKTYSPEKIEYMMNFCVMREKEIKELITTAEDISNYSV</sequence>
<evidence type="ECO:0000256" key="8">
    <source>
        <dbReference type="ARBA" id="ARBA00022741"/>
    </source>
</evidence>
<dbReference type="PANTHER" id="PTHR13697">
    <property type="entry name" value="PHOSPHOFRUCTOKINASE"/>
    <property type="match status" value="1"/>
</dbReference>
<dbReference type="GO" id="GO:0070095">
    <property type="term" value="F:fructose-6-phosphate binding"/>
    <property type="evidence" value="ECO:0007669"/>
    <property type="project" value="TreeGrafter"/>
</dbReference>
<evidence type="ECO:0000256" key="12">
    <source>
        <dbReference type="ARBA" id="ARBA00023152"/>
    </source>
</evidence>
<evidence type="ECO:0000256" key="10">
    <source>
        <dbReference type="ARBA" id="ARBA00022840"/>
    </source>
</evidence>
<evidence type="ECO:0000259" key="15">
    <source>
        <dbReference type="Pfam" id="PF00365"/>
    </source>
</evidence>
<organism evidence="16 18">
    <name type="scientific">Candidatus Colimorpha enterica</name>
    <dbReference type="NCBI Taxonomy" id="3083063"/>
    <lineage>
        <taxon>Bacteria</taxon>
        <taxon>Pseudomonadati</taxon>
        <taxon>Bacteroidota</taxon>
        <taxon>Bacteroidia</taxon>
        <taxon>Bacteroidales</taxon>
        <taxon>Candidatus Colimorpha</taxon>
    </lineage>
</organism>
<comment type="caution">
    <text evidence="14">Lacks conserved residue(s) required for the propagation of feature annotation.</text>
</comment>
<comment type="caution">
    <text evidence="16">The sequence shown here is derived from an EMBL/GenBank/DDBJ whole genome shotgun (WGS) entry which is preliminary data.</text>
</comment>
<keyword evidence="6 14" id="KW-0808">Transferase</keyword>
<feature type="binding site" evidence="14">
    <location>
        <begin position="106"/>
        <end position="109"/>
    </location>
    <ligand>
        <name>ATP</name>
        <dbReference type="ChEBI" id="CHEBI:30616"/>
    </ligand>
</feature>
<evidence type="ECO:0000313" key="19">
    <source>
        <dbReference type="Proteomes" id="UP001139365"/>
    </source>
</evidence>
<dbReference type="GO" id="GO:0061621">
    <property type="term" value="P:canonical glycolysis"/>
    <property type="evidence" value="ECO:0007669"/>
    <property type="project" value="TreeGrafter"/>
</dbReference>
<comment type="subunit">
    <text evidence="14">Homotetramer.</text>
</comment>
<evidence type="ECO:0000256" key="3">
    <source>
        <dbReference type="ARBA" id="ARBA00004679"/>
    </source>
</evidence>
<dbReference type="EMBL" id="JALEMU010000018">
    <property type="protein sequence ID" value="MCI5754828.1"/>
    <property type="molecule type" value="Genomic_DNA"/>
</dbReference>
<dbReference type="GO" id="GO:0016208">
    <property type="term" value="F:AMP binding"/>
    <property type="evidence" value="ECO:0007669"/>
    <property type="project" value="TreeGrafter"/>
</dbReference>
<comment type="activity regulation">
    <text evidence="14">Allosterically activated by ADP and other diphosphonucleosides, and allosterically inhibited by phosphoenolpyruvate.</text>
</comment>
<keyword evidence="12 14" id="KW-0324">Glycolysis</keyword>
<evidence type="ECO:0000256" key="4">
    <source>
        <dbReference type="ARBA" id="ARBA00022490"/>
    </source>
</evidence>
<dbReference type="GO" id="GO:0005524">
    <property type="term" value="F:ATP binding"/>
    <property type="evidence" value="ECO:0007669"/>
    <property type="project" value="UniProtKB-UniRule"/>
</dbReference>
<feature type="binding site" description="in other chain" evidence="14">
    <location>
        <begin position="173"/>
        <end position="175"/>
    </location>
    <ligand>
        <name>substrate</name>
        <note>ligand shared between dimeric partners</note>
    </ligand>
</feature>
<keyword evidence="8 14" id="KW-0547">Nucleotide-binding</keyword>
<accession>R6TVX1</accession>
<dbReference type="GO" id="GO:0046872">
    <property type="term" value="F:metal ion binding"/>
    <property type="evidence" value="ECO:0007669"/>
    <property type="project" value="UniProtKB-KW"/>
</dbReference>
<dbReference type="GO" id="GO:0005945">
    <property type="term" value="C:6-phosphofructokinase complex"/>
    <property type="evidence" value="ECO:0007669"/>
    <property type="project" value="TreeGrafter"/>
</dbReference>
<feature type="binding site" description="in other chain" evidence="14">
    <location>
        <position position="158"/>
    </location>
    <ligand>
        <name>ADP</name>
        <dbReference type="ChEBI" id="CHEBI:456216"/>
        <note>allosteric activator; ligand shared between dimeric partners</note>
    </ligand>
</feature>
<dbReference type="UniPathway" id="UPA00109">
    <property type="reaction ID" value="UER00182"/>
</dbReference>
<dbReference type="GO" id="GO:0006002">
    <property type="term" value="P:fructose 6-phosphate metabolic process"/>
    <property type="evidence" value="ECO:0007669"/>
    <property type="project" value="UniProtKB-UniRule"/>
</dbReference>
<evidence type="ECO:0000256" key="1">
    <source>
        <dbReference type="ARBA" id="ARBA00001946"/>
    </source>
</evidence>
<comment type="similarity">
    <text evidence="14">Belongs to the phosphofructokinase type A (PFKA) family. ATP-dependent PFK group I subfamily. Prokaryotic clade 'B1' sub-subfamily.</text>
</comment>
<dbReference type="GO" id="GO:0042802">
    <property type="term" value="F:identical protein binding"/>
    <property type="evidence" value="ECO:0007669"/>
    <property type="project" value="TreeGrafter"/>
</dbReference>
<keyword evidence="9 14" id="KW-0418">Kinase</keyword>
<dbReference type="SUPFAM" id="SSF53784">
    <property type="entry name" value="Phosphofructokinase"/>
    <property type="match status" value="1"/>
</dbReference>
<feature type="active site" description="Proton acceptor" evidence="14">
    <location>
        <position position="131"/>
    </location>
</feature>
<dbReference type="Proteomes" id="UP001139365">
    <property type="component" value="Unassembled WGS sequence"/>
</dbReference>
<dbReference type="Pfam" id="PF00365">
    <property type="entry name" value="PFK"/>
    <property type="match status" value="1"/>
</dbReference>
<dbReference type="PRINTS" id="PR00476">
    <property type="entry name" value="PHFRCTKINASE"/>
</dbReference>
<dbReference type="NCBIfam" id="NF002872">
    <property type="entry name" value="PRK03202.1"/>
    <property type="match status" value="1"/>
</dbReference>
<protein>
    <recommendedName>
        <fullName evidence="14">ATP-dependent 6-phosphofructokinase</fullName>
        <shortName evidence="14">ATP-PFK</shortName>
        <shortName evidence="14">Phosphofructokinase</shortName>
        <ecNumber evidence="14">2.7.1.11</ecNumber>
    </recommendedName>
    <alternativeName>
        <fullName evidence="14">Phosphohexokinase</fullName>
    </alternativeName>
</protein>
<dbReference type="InterPro" id="IPR035966">
    <property type="entry name" value="PKF_sf"/>
</dbReference>
<evidence type="ECO:0000256" key="2">
    <source>
        <dbReference type="ARBA" id="ARBA00004496"/>
    </source>
</evidence>
<feature type="binding site" evidence="14">
    <location>
        <begin position="76"/>
        <end position="77"/>
    </location>
    <ligand>
        <name>ATP</name>
        <dbReference type="ChEBI" id="CHEBI:30616"/>
    </ligand>
</feature>
<feature type="binding site" description="in other chain" evidence="14">
    <location>
        <begin position="255"/>
        <end position="258"/>
    </location>
    <ligand>
        <name>substrate</name>
        <note>ligand shared between dimeric partners</note>
    </ligand>
</feature>
<keyword evidence="11 14" id="KW-0460">Magnesium</keyword>
<evidence type="ECO:0000256" key="14">
    <source>
        <dbReference type="HAMAP-Rule" id="MF_00339"/>
    </source>
</evidence>
<dbReference type="STRING" id="1263015.BN580_00478"/>
<dbReference type="GO" id="GO:0030388">
    <property type="term" value="P:fructose 1,6-bisphosphate metabolic process"/>
    <property type="evidence" value="ECO:0007669"/>
    <property type="project" value="TreeGrafter"/>
</dbReference>
<comment type="pathway">
    <text evidence="3 14">Carbohydrate degradation; glycolysis; D-glyceraldehyde 3-phosphate and glycerone phosphate from D-glucose: step 3/4.</text>
</comment>
<gene>
    <name evidence="14 17" type="primary">pfkA</name>
    <name evidence="16" type="ORF">BN580_00478</name>
    <name evidence="17" type="ORF">MR241_00855</name>
</gene>
<evidence type="ECO:0000256" key="9">
    <source>
        <dbReference type="ARBA" id="ARBA00022777"/>
    </source>
</evidence>
<dbReference type="Gene3D" id="3.40.50.460">
    <property type="entry name" value="Phosphofructokinase domain"/>
    <property type="match status" value="1"/>
</dbReference>
<feature type="binding site" evidence="14">
    <location>
        <position position="15"/>
    </location>
    <ligand>
        <name>ATP</name>
        <dbReference type="ChEBI" id="CHEBI:30616"/>
    </ligand>
</feature>
<dbReference type="Gene3D" id="3.40.50.450">
    <property type="match status" value="1"/>
</dbReference>
<comment type="catalytic activity">
    <reaction evidence="13 14">
        <text>beta-D-fructose 6-phosphate + ATP = beta-D-fructose 1,6-bisphosphate + ADP + H(+)</text>
        <dbReference type="Rhea" id="RHEA:16109"/>
        <dbReference type="ChEBI" id="CHEBI:15378"/>
        <dbReference type="ChEBI" id="CHEBI:30616"/>
        <dbReference type="ChEBI" id="CHEBI:32966"/>
        <dbReference type="ChEBI" id="CHEBI:57634"/>
        <dbReference type="ChEBI" id="CHEBI:456216"/>
        <dbReference type="EC" id="2.7.1.11"/>
    </reaction>
</comment>
<dbReference type="InterPro" id="IPR012828">
    <property type="entry name" value="PFKA_ATP_prok"/>
</dbReference>
<dbReference type="Proteomes" id="UP000017938">
    <property type="component" value="Unassembled WGS sequence"/>
</dbReference>
<dbReference type="InterPro" id="IPR012003">
    <property type="entry name" value="ATP_PFK_prok-type"/>
</dbReference>
<evidence type="ECO:0000313" key="18">
    <source>
        <dbReference type="Proteomes" id="UP000017938"/>
    </source>
</evidence>
<dbReference type="FunFam" id="3.40.50.450:FF:000001">
    <property type="entry name" value="ATP-dependent 6-phosphofructokinase"/>
    <property type="match status" value="1"/>
</dbReference>
<feature type="binding site" evidence="14">
    <location>
        <begin position="25"/>
        <end position="29"/>
    </location>
    <ligand>
        <name>ADP</name>
        <dbReference type="ChEBI" id="CHEBI:456216"/>
        <note>allosteric activator; ligand shared between dimeric partners</note>
    </ligand>
</feature>
<comment type="subcellular location">
    <subcellularLocation>
        <location evidence="2 14">Cytoplasm</location>
    </subcellularLocation>
</comment>
<feature type="domain" description="Phosphofructokinase" evidence="15">
    <location>
        <begin position="7"/>
        <end position="281"/>
    </location>
</feature>
<feature type="binding site" evidence="14">
    <location>
        <position position="249"/>
    </location>
    <ligand>
        <name>substrate</name>
        <note>ligand shared between dimeric partners</note>
    </ligand>
</feature>
<keyword evidence="5 14" id="KW-0021">Allosteric enzyme</keyword>
<evidence type="ECO:0000256" key="11">
    <source>
        <dbReference type="ARBA" id="ARBA00022842"/>
    </source>
</evidence>
<evidence type="ECO:0000256" key="7">
    <source>
        <dbReference type="ARBA" id="ARBA00022723"/>
    </source>
</evidence>
<reference evidence="16" key="1">
    <citation type="submission" date="2012-11" db="EMBL/GenBank/DDBJ databases">
        <title>Dependencies among metagenomic species, viruses, plasmids and units of genetic variation.</title>
        <authorList>
            <person name="Nielsen H.B."/>
            <person name="Almeida M."/>
            <person name="Juncker A.S."/>
            <person name="Rasmussen S."/>
            <person name="Li J."/>
            <person name="Sunagawa S."/>
            <person name="Plichta D."/>
            <person name="Gautier L."/>
            <person name="Le Chatelier E."/>
            <person name="Peletier E."/>
            <person name="Bonde I."/>
            <person name="Nielsen T."/>
            <person name="Manichanh C."/>
            <person name="Arumugam M."/>
            <person name="Batto J."/>
            <person name="Santos M.B.Q.D."/>
            <person name="Blom N."/>
            <person name="Borruel N."/>
            <person name="Burgdorf K.S."/>
            <person name="Boumezbeur F."/>
            <person name="Casellas F."/>
            <person name="Dore J."/>
            <person name="Guarner F."/>
            <person name="Hansen T."/>
            <person name="Hildebrand F."/>
            <person name="Kaas R.S."/>
            <person name="Kennedy S."/>
            <person name="Kristiansen K."/>
            <person name="Kultima J.R."/>
            <person name="Leonard P."/>
            <person name="Levenez F."/>
            <person name="Lund O."/>
            <person name="Moumen B."/>
            <person name="Le Paslier D."/>
            <person name="Pons N."/>
            <person name="Pedersen O."/>
            <person name="Prifti E."/>
            <person name="Qin J."/>
            <person name="Raes J."/>
            <person name="Tap J."/>
            <person name="Tims S."/>
            <person name="Ussery D.W."/>
            <person name="Yamada T."/>
            <person name="MetaHit consortium"/>
            <person name="Renault P."/>
            <person name="Sicheritz-Ponten T."/>
            <person name="Bork P."/>
            <person name="Wang J."/>
            <person name="Brunak S."/>
            <person name="Ehrlich S.D."/>
        </authorList>
    </citation>
    <scope>NUCLEOTIDE SEQUENCE [LARGE SCALE GENOMIC DNA]</scope>
</reference>
<dbReference type="InterPro" id="IPR000023">
    <property type="entry name" value="Phosphofructokinase_dom"/>
</dbReference>
<dbReference type="AlphaFoldDB" id="R6TVX1"/>
<dbReference type="EMBL" id="CBFW010000440">
    <property type="protein sequence ID" value="CDC77578.1"/>
    <property type="molecule type" value="Genomic_DNA"/>
</dbReference>
<feature type="binding site" description="in other chain" evidence="14">
    <location>
        <begin position="129"/>
        <end position="131"/>
    </location>
    <ligand>
        <name>substrate</name>
        <note>ligand shared between dimeric partners</note>
    </ligand>
</feature>
<comment type="cofactor">
    <cofactor evidence="1 14">
        <name>Mg(2+)</name>
        <dbReference type="ChEBI" id="CHEBI:18420"/>
    </cofactor>
</comment>
<evidence type="ECO:0000313" key="16">
    <source>
        <dbReference type="EMBL" id="CDC77578.1"/>
    </source>
</evidence>
<feature type="binding site" description="in other chain" evidence="14">
    <location>
        <position position="227"/>
    </location>
    <ligand>
        <name>substrate</name>
        <note>ligand shared between dimeric partners</note>
    </ligand>
</feature>
<dbReference type="PANTHER" id="PTHR13697:SF4">
    <property type="entry name" value="ATP-DEPENDENT 6-PHOSPHOFRUCTOKINASE"/>
    <property type="match status" value="1"/>
</dbReference>
<comment type="function">
    <text evidence="14">Catalyzes the phosphorylation of D-fructose 6-phosphate to fructose 1,6-bisphosphate by ATP, the first committing step of glycolysis.</text>
</comment>
<dbReference type="PIRSF" id="PIRSF000532">
    <property type="entry name" value="ATP_PFK_prok"/>
    <property type="match status" value="1"/>
</dbReference>
<reference evidence="17 19" key="2">
    <citation type="submission" date="2022-03" db="EMBL/GenBank/DDBJ databases">
        <title>Metagenome-assembled genomes from swine fecal metagenomes.</title>
        <authorList>
            <person name="Holman D.B."/>
            <person name="Kommadath A."/>
        </authorList>
    </citation>
    <scope>NUCLEOTIDE SEQUENCE [LARGE SCALE GENOMIC DNA]</scope>
    <source>
        <strain evidence="17">SUG147</strain>
    </source>
</reference>
<dbReference type="NCBIfam" id="TIGR02482">
    <property type="entry name" value="PFKA_ATP"/>
    <property type="match status" value="1"/>
</dbReference>
<dbReference type="EC" id="2.7.1.11" evidence="14"/>
<name>R6TVX1_9BACT</name>
<feature type="binding site" evidence="14">
    <location>
        <position position="166"/>
    </location>
    <ligand>
        <name>substrate</name>
        <note>ligand shared between dimeric partners</note>
    </ligand>
</feature>
<feature type="binding site" description="in other chain" evidence="14">
    <location>
        <begin position="218"/>
        <end position="220"/>
    </location>
    <ligand>
        <name>ADP</name>
        <dbReference type="ChEBI" id="CHEBI:456216"/>
        <note>allosteric activator; ligand shared between dimeric partners</note>
    </ligand>
</feature>
<dbReference type="HAMAP" id="MF_00339">
    <property type="entry name" value="Phosphofructokinase_I_B1"/>
    <property type="match status" value="1"/>
</dbReference>
<dbReference type="GO" id="GO:0048029">
    <property type="term" value="F:monosaccharide binding"/>
    <property type="evidence" value="ECO:0007669"/>
    <property type="project" value="TreeGrafter"/>
</dbReference>
<keyword evidence="7 14" id="KW-0479">Metal-binding</keyword>
<evidence type="ECO:0000256" key="6">
    <source>
        <dbReference type="ARBA" id="ARBA00022679"/>
    </source>
</evidence>
<evidence type="ECO:0000256" key="13">
    <source>
        <dbReference type="ARBA" id="ARBA00048070"/>
    </source>
</evidence>
<keyword evidence="4 14" id="KW-0963">Cytoplasm</keyword>
<evidence type="ECO:0000313" key="17">
    <source>
        <dbReference type="EMBL" id="MCI5754828.1"/>
    </source>
</evidence>
<dbReference type="InterPro" id="IPR022953">
    <property type="entry name" value="ATP_PFK"/>
</dbReference>
<keyword evidence="10 14" id="KW-0067">ATP-binding</keyword>